<protein>
    <submittedName>
        <fullName evidence="1">Uncharacterized protein</fullName>
    </submittedName>
</protein>
<dbReference type="AlphaFoldDB" id="A0A4Q9DHV7"/>
<keyword evidence="2" id="KW-1185">Reference proteome</keyword>
<name>A0A4Q9DHV7_9BACL</name>
<dbReference type="EMBL" id="SIRE01000025">
    <property type="protein sequence ID" value="TBL71556.1"/>
    <property type="molecule type" value="Genomic_DNA"/>
</dbReference>
<organism evidence="1 2">
    <name type="scientific">Paenibacillus thalictri</name>
    <dbReference type="NCBI Taxonomy" id="2527873"/>
    <lineage>
        <taxon>Bacteria</taxon>
        <taxon>Bacillati</taxon>
        <taxon>Bacillota</taxon>
        <taxon>Bacilli</taxon>
        <taxon>Bacillales</taxon>
        <taxon>Paenibacillaceae</taxon>
        <taxon>Paenibacillus</taxon>
    </lineage>
</organism>
<dbReference type="Proteomes" id="UP000293142">
    <property type="component" value="Unassembled WGS sequence"/>
</dbReference>
<gene>
    <name evidence="1" type="ORF">EYB31_29705</name>
</gene>
<evidence type="ECO:0000313" key="1">
    <source>
        <dbReference type="EMBL" id="TBL71556.1"/>
    </source>
</evidence>
<proteinExistence type="predicted"/>
<accession>A0A4Q9DHV7</accession>
<evidence type="ECO:0000313" key="2">
    <source>
        <dbReference type="Proteomes" id="UP000293142"/>
    </source>
</evidence>
<comment type="caution">
    <text evidence="1">The sequence shown here is derived from an EMBL/GenBank/DDBJ whole genome shotgun (WGS) entry which is preliminary data.</text>
</comment>
<dbReference type="RefSeq" id="WP_131017133.1">
    <property type="nucleotide sequence ID" value="NZ_SIRE01000025.1"/>
</dbReference>
<reference evidence="1 2" key="1">
    <citation type="submission" date="2019-02" db="EMBL/GenBank/DDBJ databases">
        <title>Paenibacillus sp. nov., isolated from surface-sterilized tissue of Thalictrum simplex L.</title>
        <authorList>
            <person name="Tuo L."/>
        </authorList>
    </citation>
    <scope>NUCLEOTIDE SEQUENCE [LARGE SCALE GENOMIC DNA]</scope>
    <source>
        <strain evidence="1 2">N2SHLJ1</strain>
    </source>
</reference>
<sequence length="68" mass="8113">MSDVRPRADRAKLEKLFEHRAELIRQLEAVDMEIRNEQSICTCPEIETLPSGEKYCPDCFYIWSFEQF</sequence>